<dbReference type="SMART" id="SM01381">
    <property type="entry name" value="7TM_GPCR_Srsx"/>
    <property type="match status" value="1"/>
</dbReference>
<organism evidence="8 9">
    <name type="scientific">Actinia tenebrosa</name>
    <name type="common">Australian red waratah sea anemone</name>
    <dbReference type="NCBI Taxonomy" id="6105"/>
    <lineage>
        <taxon>Eukaryota</taxon>
        <taxon>Metazoa</taxon>
        <taxon>Cnidaria</taxon>
        <taxon>Anthozoa</taxon>
        <taxon>Hexacorallia</taxon>
        <taxon>Actiniaria</taxon>
        <taxon>Actiniidae</taxon>
        <taxon>Actinia</taxon>
    </lineage>
</organism>
<feature type="transmembrane region" description="Helical" evidence="6">
    <location>
        <begin position="66"/>
        <end position="92"/>
    </location>
</feature>
<keyword evidence="3 6" id="KW-0812">Transmembrane</keyword>
<proteinExistence type="predicted"/>
<feature type="transmembrane region" description="Helical" evidence="6">
    <location>
        <begin position="268"/>
        <end position="294"/>
    </location>
</feature>
<feature type="transmembrane region" description="Helical" evidence="6">
    <location>
        <begin position="149"/>
        <end position="168"/>
    </location>
</feature>
<evidence type="ECO:0000313" key="9">
    <source>
        <dbReference type="RefSeq" id="XP_031563813.1"/>
    </source>
</evidence>
<evidence type="ECO:0000256" key="6">
    <source>
        <dbReference type="SAM" id="Phobius"/>
    </source>
</evidence>
<dbReference type="OrthoDB" id="5951873at2759"/>
<dbReference type="KEGG" id="aten:116299315"/>
<dbReference type="InterPro" id="IPR017452">
    <property type="entry name" value="GPCR_Rhodpsn_7TM"/>
</dbReference>
<name>A0A6P8I746_ACTTE</name>
<feature type="domain" description="G-protein coupled receptors family 1 profile" evidence="7">
    <location>
        <begin position="45"/>
        <end position="292"/>
    </location>
</feature>
<evidence type="ECO:0000256" key="3">
    <source>
        <dbReference type="ARBA" id="ARBA00022692"/>
    </source>
</evidence>
<dbReference type="PRINTS" id="PR00237">
    <property type="entry name" value="GPCRRHODOPSN"/>
</dbReference>
<evidence type="ECO:0000256" key="5">
    <source>
        <dbReference type="ARBA" id="ARBA00023136"/>
    </source>
</evidence>
<dbReference type="InParanoid" id="A0A6P8I746"/>
<evidence type="ECO:0000259" key="7">
    <source>
        <dbReference type="PROSITE" id="PS50262"/>
    </source>
</evidence>
<accession>A0A6P8I746</accession>
<feature type="transmembrane region" description="Helical" evidence="6">
    <location>
        <begin position="104"/>
        <end position="128"/>
    </location>
</feature>
<evidence type="ECO:0000313" key="8">
    <source>
        <dbReference type="Proteomes" id="UP000515163"/>
    </source>
</evidence>
<keyword evidence="2" id="KW-1003">Cell membrane</keyword>
<dbReference type="FunCoup" id="A0A6P8I746">
    <property type="interactions" value="290"/>
</dbReference>
<dbReference type="GO" id="GO:0004930">
    <property type="term" value="F:G protein-coupled receptor activity"/>
    <property type="evidence" value="ECO:0007669"/>
    <property type="project" value="InterPro"/>
</dbReference>
<protein>
    <submittedName>
        <fullName evidence="9">Melanopsin-like</fullName>
    </submittedName>
</protein>
<sequence length="312" mass="34765">MPVHMGANSSCFHFTDWLALGTVSRPLYATMMAINCITIIPAILLNALIVVTIFKTQSLRASPSMVIICNIALSDLVVGILAQPIFIAWITLEYFDKTGCNCALAVSFGLSSTLFAGVSLLNVTTSSVDRYLALYFHLRYLTIVTTRRACITCAVHWLGGAVISFSWIPFGFIIYSYIIATSMAVCILITIFCYTLVFKTLRRHQRQIDTQMMSNCNGDTTLPTNNVQNFKRFKKSVFIALSIFGAFLWCYLPCLCTLVSIAMKGYSLSLVIALKFSVTVVFINSALNPLLFLWKVSDLRLALLNIFSKLFH</sequence>
<evidence type="ECO:0000256" key="1">
    <source>
        <dbReference type="ARBA" id="ARBA00004651"/>
    </source>
</evidence>
<dbReference type="PANTHER" id="PTHR22750">
    <property type="entry name" value="G-PROTEIN COUPLED RECEPTOR"/>
    <property type="match status" value="1"/>
</dbReference>
<dbReference type="AlphaFoldDB" id="A0A6P8I746"/>
<dbReference type="GeneID" id="116299315"/>
<keyword evidence="4 6" id="KW-1133">Transmembrane helix</keyword>
<dbReference type="InterPro" id="IPR000276">
    <property type="entry name" value="GPCR_Rhodpsn"/>
</dbReference>
<dbReference type="GO" id="GO:0005886">
    <property type="term" value="C:plasma membrane"/>
    <property type="evidence" value="ECO:0007669"/>
    <property type="project" value="UniProtKB-SubCell"/>
</dbReference>
<dbReference type="Proteomes" id="UP000515163">
    <property type="component" value="Unplaced"/>
</dbReference>
<feature type="transmembrane region" description="Helical" evidence="6">
    <location>
        <begin position="237"/>
        <end position="262"/>
    </location>
</feature>
<reference evidence="9" key="1">
    <citation type="submission" date="2025-08" db="UniProtKB">
        <authorList>
            <consortium name="RefSeq"/>
        </authorList>
    </citation>
    <scope>IDENTIFICATION</scope>
    <source>
        <tissue evidence="9">Tentacle</tissue>
    </source>
</reference>
<evidence type="ECO:0000256" key="2">
    <source>
        <dbReference type="ARBA" id="ARBA00022475"/>
    </source>
</evidence>
<dbReference type="SUPFAM" id="SSF81321">
    <property type="entry name" value="Family A G protein-coupled receptor-like"/>
    <property type="match status" value="1"/>
</dbReference>
<evidence type="ECO:0000256" key="4">
    <source>
        <dbReference type="ARBA" id="ARBA00022989"/>
    </source>
</evidence>
<dbReference type="Gene3D" id="1.20.1070.10">
    <property type="entry name" value="Rhodopsin 7-helix transmembrane proteins"/>
    <property type="match status" value="1"/>
</dbReference>
<feature type="transmembrane region" description="Helical" evidence="6">
    <location>
        <begin position="174"/>
        <end position="197"/>
    </location>
</feature>
<dbReference type="PROSITE" id="PS50262">
    <property type="entry name" value="G_PROTEIN_RECEP_F1_2"/>
    <property type="match status" value="1"/>
</dbReference>
<feature type="transmembrane region" description="Helical" evidence="6">
    <location>
        <begin position="27"/>
        <end position="54"/>
    </location>
</feature>
<comment type="subcellular location">
    <subcellularLocation>
        <location evidence="1">Cell membrane</location>
        <topology evidence="1">Multi-pass membrane protein</topology>
    </subcellularLocation>
</comment>
<keyword evidence="8" id="KW-1185">Reference proteome</keyword>
<dbReference type="Pfam" id="PF00001">
    <property type="entry name" value="7tm_1"/>
    <property type="match status" value="2"/>
</dbReference>
<dbReference type="CDD" id="cd00637">
    <property type="entry name" value="7tm_classA_rhodopsin-like"/>
    <property type="match status" value="1"/>
</dbReference>
<dbReference type="RefSeq" id="XP_031563813.1">
    <property type="nucleotide sequence ID" value="XM_031707953.1"/>
</dbReference>
<gene>
    <name evidence="9" type="primary">LOC116299315</name>
</gene>
<keyword evidence="5 6" id="KW-0472">Membrane</keyword>